<dbReference type="InterPro" id="IPR046259">
    <property type="entry name" value="DUF6292"/>
</dbReference>
<keyword evidence="3" id="KW-1185">Reference proteome</keyword>
<name>A0A9W6UY66_9ACTN</name>
<evidence type="ECO:0000259" key="1">
    <source>
        <dbReference type="Pfam" id="PF19809"/>
    </source>
</evidence>
<accession>A0A9W6UY66</accession>
<organism evidence="2 3">
    <name type="scientific">Actinomadura rubrobrunea</name>
    <dbReference type="NCBI Taxonomy" id="115335"/>
    <lineage>
        <taxon>Bacteria</taxon>
        <taxon>Bacillati</taxon>
        <taxon>Actinomycetota</taxon>
        <taxon>Actinomycetes</taxon>
        <taxon>Streptosporangiales</taxon>
        <taxon>Thermomonosporaceae</taxon>
        <taxon>Actinomadura</taxon>
    </lineage>
</organism>
<comment type="caution">
    <text evidence="2">The sequence shown here is derived from an EMBL/GenBank/DDBJ whole genome shotgun (WGS) entry which is preliminary data.</text>
</comment>
<proteinExistence type="predicted"/>
<sequence>MSEKALPLRHEDPRLDLFRPYISRAVLELPEQGIEPVAAWLDPSGPRDATIVCRLRDETFGLVWDEETGWRVGRFVSGRQGVRTQLADPRYVGVDVLLDPQELARRVAADATGPRRKFRDHFEDPEGFDARVRAAYC</sequence>
<evidence type="ECO:0000313" key="3">
    <source>
        <dbReference type="Proteomes" id="UP001165124"/>
    </source>
</evidence>
<dbReference type="AlphaFoldDB" id="A0A9W6UY66"/>
<feature type="domain" description="DUF6292" evidence="1">
    <location>
        <begin position="33"/>
        <end position="108"/>
    </location>
</feature>
<dbReference type="RefSeq" id="WP_146150294.1">
    <property type="nucleotide sequence ID" value="NZ_BSRZ01000008.1"/>
</dbReference>
<dbReference type="EMBL" id="BSRZ01000008">
    <property type="protein sequence ID" value="GLW65405.1"/>
    <property type="molecule type" value="Genomic_DNA"/>
</dbReference>
<dbReference type="Pfam" id="PF19809">
    <property type="entry name" value="DUF6292"/>
    <property type="match status" value="1"/>
</dbReference>
<gene>
    <name evidence="2" type="ORF">Arub01_36490</name>
</gene>
<protein>
    <recommendedName>
        <fullName evidence="1">DUF6292 domain-containing protein</fullName>
    </recommendedName>
</protein>
<reference evidence="2" key="1">
    <citation type="submission" date="2023-02" db="EMBL/GenBank/DDBJ databases">
        <title>Actinomadura rubrobrunea NBRC 14622.</title>
        <authorList>
            <person name="Ichikawa N."/>
            <person name="Sato H."/>
            <person name="Tonouchi N."/>
        </authorList>
    </citation>
    <scope>NUCLEOTIDE SEQUENCE</scope>
    <source>
        <strain evidence="2">NBRC 14622</strain>
    </source>
</reference>
<dbReference type="Proteomes" id="UP001165124">
    <property type="component" value="Unassembled WGS sequence"/>
</dbReference>
<evidence type="ECO:0000313" key="2">
    <source>
        <dbReference type="EMBL" id="GLW65405.1"/>
    </source>
</evidence>